<organism evidence="9 10">
    <name type="scientific">Tautonia plasticadhaerens</name>
    <dbReference type="NCBI Taxonomy" id="2527974"/>
    <lineage>
        <taxon>Bacteria</taxon>
        <taxon>Pseudomonadati</taxon>
        <taxon>Planctomycetota</taxon>
        <taxon>Planctomycetia</taxon>
        <taxon>Isosphaerales</taxon>
        <taxon>Isosphaeraceae</taxon>
        <taxon>Tautonia</taxon>
    </lineage>
</organism>
<feature type="transmembrane region" description="Helical" evidence="8">
    <location>
        <begin position="258"/>
        <end position="278"/>
    </location>
</feature>
<feature type="transmembrane region" description="Helical" evidence="8">
    <location>
        <begin position="64"/>
        <end position="83"/>
    </location>
</feature>
<feature type="transmembrane region" description="Helical" evidence="8">
    <location>
        <begin position="33"/>
        <end position="57"/>
    </location>
</feature>
<dbReference type="PANTHER" id="PTHR43829:SF9">
    <property type="entry name" value="AQUAPORIN-9"/>
    <property type="match status" value="1"/>
</dbReference>
<sequence>MIGQKGRGETPLAAVAGGDYLAPIMNPPPLKSALIGEFLGTALLVLLGDGVVASVVLLGKQADWIVITTGWGLAVALGVYLSGRLSGGHINPAVTLALAVRGQFPLGRVLPYWGAQVLGAFVGAMLVYVDYAEAFRAFEQAEGITRGAMAEGRLAGPAAGGAGVFFTAPAFGVTWRNVFSEALGTAVLLIGVRALSDRRNAHFRGYFEPLLNGLLVFSIGLSLGGLTGYAINPARDLGPRVAAMLLGWGPSAFRTHDFYFWVPIVGPLVGGVAGILLYDLVVHPHLLPEDEATPPGRVAA</sequence>
<evidence type="ECO:0000256" key="8">
    <source>
        <dbReference type="SAM" id="Phobius"/>
    </source>
</evidence>
<feature type="transmembrane region" description="Helical" evidence="8">
    <location>
        <begin position="110"/>
        <end position="131"/>
    </location>
</feature>
<evidence type="ECO:0000256" key="4">
    <source>
        <dbReference type="ARBA" id="ARBA00022692"/>
    </source>
</evidence>
<reference evidence="9 10" key="1">
    <citation type="submission" date="2019-02" db="EMBL/GenBank/DDBJ databases">
        <title>Deep-cultivation of Planctomycetes and their phenomic and genomic characterization uncovers novel biology.</title>
        <authorList>
            <person name="Wiegand S."/>
            <person name="Jogler M."/>
            <person name="Boedeker C."/>
            <person name="Pinto D."/>
            <person name="Vollmers J."/>
            <person name="Rivas-Marin E."/>
            <person name="Kohn T."/>
            <person name="Peeters S.H."/>
            <person name="Heuer A."/>
            <person name="Rast P."/>
            <person name="Oberbeckmann S."/>
            <person name="Bunk B."/>
            <person name="Jeske O."/>
            <person name="Meyerdierks A."/>
            <person name="Storesund J.E."/>
            <person name="Kallscheuer N."/>
            <person name="Luecker S."/>
            <person name="Lage O.M."/>
            <person name="Pohl T."/>
            <person name="Merkel B.J."/>
            <person name="Hornburger P."/>
            <person name="Mueller R.-W."/>
            <person name="Bruemmer F."/>
            <person name="Labrenz M."/>
            <person name="Spormann A.M."/>
            <person name="Op den Camp H."/>
            <person name="Overmann J."/>
            <person name="Amann R."/>
            <person name="Jetten M.S.M."/>
            <person name="Mascher T."/>
            <person name="Medema M.H."/>
            <person name="Devos D.P."/>
            <person name="Kaster A.-K."/>
            <person name="Ovreas L."/>
            <person name="Rohde M."/>
            <person name="Galperin M.Y."/>
            <person name="Jogler C."/>
        </authorList>
    </citation>
    <scope>NUCLEOTIDE SEQUENCE [LARGE SCALE GENOMIC DNA]</scope>
    <source>
        <strain evidence="9 10">ElP</strain>
    </source>
</reference>
<feature type="transmembrane region" description="Helical" evidence="8">
    <location>
        <begin position="178"/>
        <end position="195"/>
    </location>
</feature>
<protein>
    <submittedName>
        <fullName evidence="9">Glycerol uptake facilitator protein</fullName>
    </submittedName>
</protein>
<evidence type="ECO:0000313" key="10">
    <source>
        <dbReference type="Proteomes" id="UP000317835"/>
    </source>
</evidence>
<dbReference type="InterPro" id="IPR000425">
    <property type="entry name" value="MIP"/>
</dbReference>
<feature type="transmembrane region" description="Helical" evidence="8">
    <location>
        <begin position="152"/>
        <end position="172"/>
    </location>
</feature>
<dbReference type="InterPro" id="IPR023271">
    <property type="entry name" value="Aquaporin-like"/>
</dbReference>
<evidence type="ECO:0000256" key="6">
    <source>
        <dbReference type="ARBA" id="ARBA00023136"/>
    </source>
</evidence>
<evidence type="ECO:0000256" key="1">
    <source>
        <dbReference type="ARBA" id="ARBA00004141"/>
    </source>
</evidence>
<proteinExistence type="inferred from homology"/>
<evidence type="ECO:0000256" key="3">
    <source>
        <dbReference type="ARBA" id="ARBA00022448"/>
    </source>
</evidence>
<dbReference type="PRINTS" id="PR00783">
    <property type="entry name" value="MINTRINSICP"/>
</dbReference>
<feature type="transmembrane region" description="Helical" evidence="8">
    <location>
        <begin position="207"/>
        <end position="231"/>
    </location>
</feature>
<comment type="similarity">
    <text evidence="2 7">Belongs to the MIP/aquaporin (TC 1.A.8) family.</text>
</comment>
<comment type="subcellular location">
    <subcellularLocation>
        <location evidence="1">Membrane</location>
        <topology evidence="1">Multi-pass membrane protein</topology>
    </subcellularLocation>
</comment>
<dbReference type="InterPro" id="IPR022357">
    <property type="entry name" value="MIP_CS"/>
</dbReference>
<evidence type="ECO:0000256" key="5">
    <source>
        <dbReference type="ARBA" id="ARBA00022989"/>
    </source>
</evidence>
<keyword evidence="10" id="KW-1185">Reference proteome</keyword>
<dbReference type="AlphaFoldDB" id="A0A518H583"/>
<dbReference type="CDD" id="cd00333">
    <property type="entry name" value="MIP"/>
    <property type="match status" value="1"/>
</dbReference>
<dbReference type="Proteomes" id="UP000317835">
    <property type="component" value="Chromosome"/>
</dbReference>
<keyword evidence="5 8" id="KW-1133">Transmembrane helix</keyword>
<dbReference type="GO" id="GO:0015254">
    <property type="term" value="F:glycerol channel activity"/>
    <property type="evidence" value="ECO:0007669"/>
    <property type="project" value="TreeGrafter"/>
</dbReference>
<dbReference type="Gene3D" id="1.20.1080.10">
    <property type="entry name" value="Glycerol uptake facilitator protein"/>
    <property type="match status" value="1"/>
</dbReference>
<gene>
    <name evidence="9" type="primary">glpF</name>
    <name evidence="9" type="ORF">ElP_39060</name>
</gene>
<dbReference type="EMBL" id="CP036426">
    <property type="protein sequence ID" value="QDV35996.1"/>
    <property type="molecule type" value="Genomic_DNA"/>
</dbReference>
<dbReference type="SUPFAM" id="SSF81338">
    <property type="entry name" value="Aquaporin-like"/>
    <property type="match status" value="1"/>
</dbReference>
<evidence type="ECO:0000313" key="9">
    <source>
        <dbReference type="EMBL" id="QDV35996.1"/>
    </source>
</evidence>
<keyword evidence="6 8" id="KW-0472">Membrane</keyword>
<name>A0A518H583_9BACT</name>
<dbReference type="PANTHER" id="PTHR43829">
    <property type="entry name" value="AQUAPORIN OR AQUAGLYCEROPORIN RELATED"/>
    <property type="match status" value="1"/>
</dbReference>
<dbReference type="Pfam" id="PF00230">
    <property type="entry name" value="MIP"/>
    <property type="match status" value="1"/>
</dbReference>
<evidence type="ECO:0000256" key="7">
    <source>
        <dbReference type="RuleBase" id="RU000477"/>
    </source>
</evidence>
<dbReference type="InterPro" id="IPR050363">
    <property type="entry name" value="MIP/Aquaporin"/>
</dbReference>
<accession>A0A518H583</accession>
<dbReference type="NCBIfam" id="TIGR00861">
    <property type="entry name" value="MIP"/>
    <property type="match status" value="1"/>
</dbReference>
<evidence type="ECO:0000256" key="2">
    <source>
        <dbReference type="ARBA" id="ARBA00006175"/>
    </source>
</evidence>
<dbReference type="GO" id="GO:0005886">
    <property type="term" value="C:plasma membrane"/>
    <property type="evidence" value="ECO:0007669"/>
    <property type="project" value="TreeGrafter"/>
</dbReference>
<keyword evidence="4 7" id="KW-0812">Transmembrane</keyword>
<keyword evidence="3 7" id="KW-0813">Transport</keyword>
<dbReference type="PROSITE" id="PS00221">
    <property type="entry name" value="MIP"/>
    <property type="match status" value="1"/>
</dbReference>
<dbReference type="KEGG" id="tpla:ElP_39060"/>